<reference evidence="1" key="1">
    <citation type="submission" date="2023-03" db="EMBL/GenBank/DDBJ databases">
        <title>Massive genome expansion in bonnet fungi (Mycena s.s.) driven by repeated elements and novel gene families across ecological guilds.</title>
        <authorList>
            <consortium name="Lawrence Berkeley National Laboratory"/>
            <person name="Harder C.B."/>
            <person name="Miyauchi S."/>
            <person name="Viragh M."/>
            <person name="Kuo A."/>
            <person name="Thoen E."/>
            <person name="Andreopoulos B."/>
            <person name="Lu D."/>
            <person name="Skrede I."/>
            <person name="Drula E."/>
            <person name="Henrissat B."/>
            <person name="Morin E."/>
            <person name="Kohler A."/>
            <person name="Barry K."/>
            <person name="LaButti K."/>
            <person name="Morin E."/>
            <person name="Salamov A."/>
            <person name="Lipzen A."/>
            <person name="Mereny Z."/>
            <person name="Hegedus B."/>
            <person name="Baldrian P."/>
            <person name="Stursova M."/>
            <person name="Weitz H."/>
            <person name="Taylor A."/>
            <person name="Grigoriev I.V."/>
            <person name="Nagy L.G."/>
            <person name="Martin F."/>
            <person name="Kauserud H."/>
        </authorList>
    </citation>
    <scope>NUCLEOTIDE SEQUENCE</scope>
    <source>
        <strain evidence="1">CBHHK188m</strain>
    </source>
</reference>
<sequence>SLRRLFPDIEPATITAVINHTLRARDLYLLDSRVRNVEPTYIFNGFTSSFEESTLVFREYLTVDTIIFPLHTYFAIVLAHNPDAHGLAAYFFAHLTHLQTLAAEFKWDAVRQYHTLFFNRRSREMEANGDYSAWSRPDIQLL</sequence>
<proteinExistence type="predicted"/>
<accession>A0AAD7NGV4</accession>
<dbReference type="EMBL" id="JARJLG010000052">
    <property type="protein sequence ID" value="KAJ7759348.1"/>
    <property type="molecule type" value="Genomic_DNA"/>
</dbReference>
<gene>
    <name evidence="1" type="ORF">DFH07DRAFT_685250</name>
</gene>
<dbReference type="Proteomes" id="UP001215280">
    <property type="component" value="Unassembled WGS sequence"/>
</dbReference>
<dbReference type="AlphaFoldDB" id="A0AAD7NGV4"/>
<feature type="non-terminal residue" evidence="1">
    <location>
        <position position="142"/>
    </location>
</feature>
<keyword evidence="2" id="KW-1185">Reference proteome</keyword>
<organism evidence="1 2">
    <name type="scientific">Mycena maculata</name>
    <dbReference type="NCBI Taxonomy" id="230809"/>
    <lineage>
        <taxon>Eukaryota</taxon>
        <taxon>Fungi</taxon>
        <taxon>Dikarya</taxon>
        <taxon>Basidiomycota</taxon>
        <taxon>Agaricomycotina</taxon>
        <taxon>Agaricomycetes</taxon>
        <taxon>Agaricomycetidae</taxon>
        <taxon>Agaricales</taxon>
        <taxon>Marasmiineae</taxon>
        <taxon>Mycenaceae</taxon>
        <taxon>Mycena</taxon>
    </lineage>
</organism>
<evidence type="ECO:0000313" key="2">
    <source>
        <dbReference type="Proteomes" id="UP001215280"/>
    </source>
</evidence>
<name>A0AAD7NGV4_9AGAR</name>
<feature type="non-terminal residue" evidence="1">
    <location>
        <position position="1"/>
    </location>
</feature>
<evidence type="ECO:0000313" key="1">
    <source>
        <dbReference type="EMBL" id="KAJ7759348.1"/>
    </source>
</evidence>
<comment type="caution">
    <text evidence="1">The sequence shown here is derived from an EMBL/GenBank/DDBJ whole genome shotgun (WGS) entry which is preliminary data.</text>
</comment>
<protein>
    <submittedName>
        <fullName evidence="1">Uncharacterized protein</fullName>
    </submittedName>
</protein>